<dbReference type="EnsemblMetazoa" id="PPA41304.1">
    <property type="protein sequence ID" value="PPA41304.1"/>
    <property type="gene ID" value="WBGene00279673"/>
</dbReference>
<evidence type="ECO:0000313" key="1">
    <source>
        <dbReference type="EnsemblMetazoa" id="PPA41304.1"/>
    </source>
</evidence>
<protein>
    <submittedName>
        <fullName evidence="1">Uncharacterized protein</fullName>
    </submittedName>
</protein>
<dbReference type="AlphaFoldDB" id="A0A2A6CPF8"/>
<evidence type="ECO:0000313" key="2">
    <source>
        <dbReference type="Proteomes" id="UP000005239"/>
    </source>
</evidence>
<accession>A0A2A6CPF8</accession>
<sequence length="99" mass="11504">MTIEETARILANSSYFKFVSCIFQYSSQRAIEVLWFHIVTSSICIIALILMEWSRKTRKLLAHRSLILLMDMHAFWTLLLCVTTLVNSAITLHDHLTMT</sequence>
<dbReference type="Proteomes" id="UP000005239">
    <property type="component" value="Unassembled WGS sequence"/>
</dbReference>
<gene>
    <name evidence="1" type="primary">WBGene00279673</name>
</gene>
<keyword evidence="2" id="KW-1185">Reference proteome</keyword>
<accession>A0A8R1Z1E7</accession>
<organism evidence="1 2">
    <name type="scientific">Pristionchus pacificus</name>
    <name type="common">Parasitic nematode worm</name>
    <dbReference type="NCBI Taxonomy" id="54126"/>
    <lineage>
        <taxon>Eukaryota</taxon>
        <taxon>Metazoa</taxon>
        <taxon>Ecdysozoa</taxon>
        <taxon>Nematoda</taxon>
        <taxon>Chromadorea</taxon>
        <taxon>Rhabditida</taxon>
        <taxon>Rhabditina</taxon>
        <taxon>Diplogasteromorpha</taxon>
        <taxon>Diplogasteroidea</taxon>
        <taxon>Neodiplogasteridae</taxon>
        <taxon>Pristionchus</taxon>
    </lineage>
</organism>
<reference evidence="2" key="1">
    <citation type="journal article" date="2008" name="Nat. Genet.">
        <title>The Pristionchus pacificus genome provides a unique perspective on nematode lifestyle and parasitism.</title>
        <authorList>
            <person name="Dieterich C."/>
            <person name="Clifton S.W."/>
            <person name="Schuster L.N."/>
            <person name="Chinwalla A."/>
            <person name="Delehaunty K."/>
            <person name="Dinkelacker I."/>
            <person name="Fulton L."/>
            <person name="Fulton R."/>
            <person name="Godfrey J."/>
            <person name="Minx P."/>
            <person name="Mitreva M."/>
            <person name="Roeseler W."/>
            <person name="Tian H."/>
            <person name="Witte H."/>
            <person name="Yang S.P."/>
            <person name="Wilson R.K."/>
            <person name="Sommer R.J."/>
        </authorList>
    </citation>
    <scope>NUCLEOTIDE SEQUENCE [LARGE SCALE GENOMIC DNA]</scope>
    <source>
        <strain evidence="2">PS312</strain>
    </source>
</reference>
<reference evidence="1" key="2">
    <citation type="submission" date="2022-06" db="UniProtKB">
        <authorList>
            <consortium name="EnsemblMetazoa"/>
        </authorList>
    </citation>
    <scope>IDENTIFICATION</scope>
    <source>
        <strain evidence="1">PS312</strain>
    </source>
</reference>
<proteinExistence type="predicted"/>
<name>A0A2A6CPF8_PRIPA</name>